<evidence type="ECO:0000256" key="5">
    <source>
        <dbReference type="ARBA" id="ARBA00022737"/>
    </source>
</evidence>
<evidence type="ECO:0000313" key="9">
    <source>
        <dbReference type="EMBL" id="CAH1183660.1"/>
    </source>
</evidence>
<dbReference type="Gene3D" id="2.130.10.10">
    <property type="entry name" value="YVTN repeat-like/Quinoprotein amine dehydrogenase"/>
    <property type="match status" value="1"/>
</dbReference>
<dbReference type="AlphaFoldDB" id="A0A9P0DRA0"/>
<dbReference type="OrthoDB" id="21128at2759"/>
<evidence type="ECO:0000259" key="7">
    <source>
        <dbReference type="Pfam" id="PF16529"/>
    </source>
</evidence>
<evidence type="ECO:0000256" key="4">
    <source>
        <dbReference type="ARBA" id="ARBA00022574"/>
    </source>
</evidence>
<evidence type="ECO:0000313" key="10">
    <source>
        <dbReference type="Proteomes" id="UP001153737"/>
    </source>
</evidence>
<dbReference type="InterPro" id="IPR015943">
    <property type="entry name" value="WD40/YVTN_repeat-like_dom_sf"/>
</dbReference>
<reference evidence="9" key="2">
    <citation type="submission" date="2022-10" db="EMBL/GenBank/DDBJ databases">
        <authorList>
            <consortium name="ENA_rothamsted_submissions"/>
            <consortium name="culmorum"/>
            <person name="King R."/>
        </authorList>
    </citation>
    <scope>NUCLEOTIDE SEQUENCE</scope>
</reference>
<gene>
    <name evidence="9" type="ORF">PHAECO_LOCUS12353</name>
</gene>
<keyword evidence="3" id="KW-0963">Cytoplasm</keyword>
<dbReference type="PANTHER" id="PTHR15598">
    <property type="entry name" value="ENHANCER OF MRNA-DECAPPING PROTEIN 4"/>
    <property type="match status" value="1"/>
</dbReference>
<proteinExistence type="inferred from homology"/>
<evidence type="ECO:0000256" key="2">
    <source>
        <dbReference type="ARBA" id="ARBA00009639"/>
    </source>
</evidence>
<keyword evidence="5" id="KW-0677">Repeat</keyword>
<evidence type="ECO:0008006" key="11">
    <source>
        <dbReference type="Google" id="ProtNLM"/>
    </source>
</evidence>
<dbReference type="Pfam" id="PF16529">
    <property type="entry name" value="Ge1_WD40"/>
    <property type="match status" value="1"/>
</dbReference>
<comment type="similarity">
    <text evidence="2">Belongs to the WD repeat EDC4 family.</text>
</comment>
<dbReference type="Proteomes" id="UP001153737">
    <property type="component" value="Chromosome 9"/>
</dbReference>
<feature type="domain" description="Enhancer of mRNA-decapping protein 4 WD40 repeat region" evidence="7">
    <location>
        <begin position="45"/>
        <end position="371"/>
    </location>
</feature>
<dbReference type="EMBL" id="OU896715">
    <property type="protein sequence ID" value="CAH1183660.1"/>
    <property type="molecule type" value="Genomic_DNA"/>
</dbReference>
<sequence>MASPFGPKQNLMQVIKYTGSETEFCTNVKGQTVIVNCKEGVHNHGSSKVKLMDRIDYNWEFHYYHGHLVAAHISGKVIAYGMKGKDGGMVRVTNQETNHRTLIKNLKEEIKDVSFAFSREEIILGCVDSEGNILIYQIDDSPQSISYTLLLHVYHHENRRPNPNYRLIWCPYLPSFDDDGDSTDDPEKMFVVLNGNKAEVYNVAMLKDKYDQKTPIDPDETCEGYIEINYTSEVVDASFSSDGTAVAIASSDGYVKFFQLYMFDEEKQKCLHEWRPHDNAPLSCIIFIDNVLEYSSECWKFTITGANNNSEIKLWSCESWTCLQTIHFKPNPSSLISGVYLNVAIDYTGQYLVISNVNDRVIYVLQLNRNDKEQIVHVTTLAQFLLPAPFLSFHILEAGRRTIPFSYNNSNEDLYDDREDYDEETEKTVTCLKMLVIQPKKFQECNIIFQPENMMYDTLNLAKEVEKSEEKEKVPKLDDLQESVTQLIQSNSNNMTLMTPDDFTSPGHRSRPNSVRNDVNTSLEKTSNDINEPVVENLIDFQRPQKDNFASGGSSPSREVQEILSLNNSTYSTQNFFDDLSKLQDEQEEPQKEYANQNDGLTYQENGSSEIVWPSIPVVKEDDIIKDGNLRKELRLSSREEQSQIQTLTYRISSLENTVKTQNTHLQKLHQDMMRKEEFINEIDCAMSEQHLRIAKMLESLITLQKTKDQELKEQIVTAVTQSLVKSLSDKMQQIVSQEMKHILPSIHKMIESYRTQVDAQFTQKLANTDMMLKENVSKAFNSKALADTLSNSVVNIVAPSLEKCYRDIISSSLIPSWERVCGQMFQQINETFTRGTKEYTASVENYMDRQRRVQEKGKDLIVQMQTVSENMKTNADKLTNNLTSEITKQFSVVFKSMQEKLILNINDVVTDQVKQGFKNHATVIEDSVMNAVRSRAVTPSPHLDTHVVSLGQIQQCLSKGDFDEAFQLALSAENLSYVIYVCERVDVQTLFGEECVLQQSCLLALIQQLSMDLNKNTELKLSFIRAAFLALAPNCVTSKHFIPKVLKELLKQLNNFILSNPPLTQSKEAKLLKMAVESMLVK</sequence>
<keyword evidence="6" id="KW-0175">Coiled coil</keyword>
<evidence type="ECO:0000259" key="8">
    <source>
        <dbReference type="Pfam" id="PF21289"/>
    </source>
</evidence>
<dbReference type="SUPFAM" id="SSF50978">
    <property type="entry name" value="WD40 repeat-like"/>
    <property type="match status" value="1"/>
</dbReference>
<dbReference type="GO" id="GO:0000932">
    <property type="term" value="C:P-body"/>
    <property type="evidence" value="ECO:0007669"/>
    <property type="project" value="UniProtKB-SubCell"/>
</dbReference>
<dbReference type="InterPro" id="IPR049404">
    <property type="entry name" value="EDC4_C"/>
</dbReference>
<reference evidence="9" key="1">
    <citation type="submission" date="2022-01" db="EMBL/GenBank/DDBJ databases">
        <authorList>
            <person name="King R."/>
        </authorList>
    </citation>
    <scope>NUCLEOTIDE SEQUENCE</scope>
</reference>
<keyword evidence="10" id="KW-1185">Reference proteome</keyword>
<dbReference type="InterPro" id="IPR044938">
    <property type="entry name" value="EDC4_C_sf"/>
</dbReference>
<protein>
    <recommendedName>
        <fullName evidence="11">Enhancer of mRNA-decapping protein 4</fullName>
    </recommendedName>
</protein>
<feature type="domain" description="Enhancer of mRNA-decapping protein 4 C-terminal" evidence="8">
    <location>
        <begin position="954"/>
        <end position="1073"/>
    </location>
</feature>
<name>A0A9P0DRA0_PHACE</name>
<evidence type="ECO:0000256" key="1">
    <source>
        <dbReference type="ARBA" id="ARBA00004201"/>
    </source>
</evidence>
<dbReference type="InterPro" id="IPR036322">
    <property type="entry name" value="WD40_repeat_dom_sf"/>
</dbReference>
<evidence type="ECO:0000256" key="6">
    <source>
        <dbReference type="ARBA" id="ARBA00023054"/>
    </source>
</evidence>
<dbReference type="Pfam" id="PF21289">
    <property type="entry name" value="EDC4_C"/>
    <property type="match status" value="1"/>
</dbReference>
<comment type="subcellular location">
    <subcellularLocation>
        <location evidence="1">Cytoplasm</location>
        <location evidence="1">P-body</location>
    </subcellularLocation>
</comment>
<dbReference type="Gene3D" id="6.10.140.270">
    <property type="match status" value="1"/>
</dbReference>
<dbReference type="Gene3D" id="1.10.220.100">
    <property type="entry name" value="conserved c-terminal region of ge- 1"/>
    <property type="match status" value="1"/>
</dbReference>
<dbReference type="InterPro" id="IPR045152">
    <property type="entry name" value="EDC4-like"/>
</dbReference>
<dbReference type="PANTHER" id="PTHR15598:SF5">
    <property type="entry name" value="ENHANCER OF MRNA-DECAPPING PROTEIN 4"/>
    <property type="match status" value="1"/>
</dbReference>
<organism evidence="9 10">
    <name type="scientific">Phaedon cochleariae</name>
    <name type="common">Mustard beetle</name>
    <dbReference type="NCBI Taxonomy" id="80249"/>
    <lineage>
        <taxon>Eukaryota</taxon>
        <taxon>Metazoa</taxon>
        <taxon>Ecdysozoa</taxon>
        <taxon>Arthropoda</taxon>
        <taxon>Hexapoda</taxon>
        <taxon>Insecta</taxon>
        <taxon>Pterygota</taxon>
        <taxon>Neoptera</taxon>
        <taxon>Endopterygota</taxon>
        <taxon>Coleoptera</taxon>
        <taxon>Polyphaga</taxon>
        <taxon>Cucujiformia</taxon>
        <taxon>Chrysomeloidea</taxon>
        <taxon>Chrysomelidae</taxon>
        <taxon>Chrysomelinae</taxon>
        <taxon>Chrysomelini</taxon>
        <taxon>Phaedon</taxon>
    </lineage>
</organism>
<dbReference type="InterPro" id="IPR032401">
    <property type="entry name" value="EDC4_WD40"/>
</dbReference>
<keyword evidence="4" id="KW-0853">WD repeat</keyword>
<dbReference type="GO" id="GO:0031087">
    <property type="term" value="P:deadenylation-independent decapping of nuclear-transcribed mRNA"/>
    <property type="evidence" value="ECO:0007669"/>
    <property type="project" value="InterPro"/>
</dbReference>
<accession>A0A9P0DRA0</accession>
<evidence type="ECO:0000256" key="3">
    <source>
        <dbReference type="ARBA" id="ARBA00022490"/>
    </source>
</evidence>